<feature type="compositionally biased region" description="Gly residues" evidence="2">
    <location>
        <begin position="82"/>
        <end position="107"/>
    </location>
</feature>
<dbReference type="CDD" id="cd21608">
    <property type="entry name" value="RRM2_NsCP33_like"/>
    <property type="match status" value="1"/>
</dbReference>
<evidence type="ECO:0000256" key="2">
    <source>
        <dbReference type="SAM" id="MobiDB-lite"/>
    </source>
</evidence>
<name>A0A401ZX42_9CHLR</name>
<dbReference type="OrthoDB" id="9798855at2"/>
<dbReference type="Pfam" id="PF00076">
    <property type="entry name" value="RRM_1"/>
    <property type="match status" value="1"/>
</dbReference>
<dbReference type="Gene3D" id="3.30.70.330">
    <property type="match status" value="1"/>
</dbReference>
<comment type="caution">
    <text evidence="4">The sequence shown here is derived from an EMBL/GenBank/DDBJ whole genome shotgun (WGS) entry which is preliminary data.</text>
</comment>
<dbReference type="PROSITE" id="PS50102">
    <property type="entry name" value="RRM"/>
    <property type="match status" value="1"/>
</dbReference>
<dbReference type="InterPro" id="IPR052462">
    <property type="entry name" value="SLIRP/GR-RBP-like"/>
</dbReference>
<gene>
    <name evidence="4" type="ORF">KTT_12750</name>
</gene>
<evidence type="ECO:0000256" key="1">
    <source>
        <dbReference type="ARBA" id="ARBA00022884"/>
    </source>
</evidence>
<dbReference type="EMBL" id="BIFR01000001">
    <property type="protein sequence ID" value="GCE11416.1"/>
    <property type="molecule type" value="Genomic_DNA"/>
</dbReference>
<reference evidence="5" key="1">
    <citation type="submission" date="2018-12" db="EMBL/GenBank/DDBJ databases">
        <title>Tengunoibacter tsumagoiensis gen. nov., sp. nov., Dictyobacter kobayashii sp. nov., D. alpinus sp. nov., and D. joshuensis sp. nov. and description of Dictyobacteraceae fam. nov. within the order Ktedonobacterales isolated from Tengu-no-mugimeshi.</title>
        <authorList>
            <person name="Wang C.M."/>
            <person name="Zheng Y."/>
            <person name="Sakai Y."/>
            <person name="Toyoda A."/>
            <person name="Minakuchi Y."/>
            <person name="Abe K."/>
            <person name="Yokota A."/>
            <person name="Yabe S."/>
        </authorList>
    </citation>
    <scope>NUCLEOTIDE SEQUENCE [LARGE SCALE GENOMIC DNA]</scope>
    <source>
        <strain evidence="5">Uno3</strain>
    </source>
</reference>
<protein>
    <recommendedName>
        <fullName evidence="3">RRM domain-containing protein</fullName>
    </recommendedName>
</protein>
<dbReference type="RefSeq" id="WP_126579134.1">
    <property type="nucleotide sequence ID" value="NZ_BIFR01000001.1"/>
</dbReference>
<dbReference type="PANTHER" id="PTHR48027">
    <property type="entry name" value="HETEROGENEOUS NUCLEAR RIBONUCLEOPROTEIN 87F-RELATED"/>
    <property type="match status" value="1"/>
</dbReference>
<dbReference type="GO" id="GO:0003723">
    <property type="term" value="F:RNA binding"/>
    <property type="evidence" value="ECO:0007669"/>
    <property type="project" value="UniProtKB-KW"/>
</dbReference>
<accession>A0A401ZX42</accession>
<dbReference type="InterPro" id="IPR012677">
    <property type="entry name" value="Nucleotide-bd_a/b_plait_sf"/>
</dbReference>
<dbReference type="InterPro" id="IPR035979">
    <property type="entry name" value="RBD_domain_sf"/>
</dbReference>
<feature type="region of interest" description="Disordered" evidence="2">
    <location>
        <begin position="71"/>
        <end position="114"/>
    </location>
</feature>
<proteinExistence type="predicted"/>
<evidence type="ECO:0000313" key="5">
    <source>
        <dbReference type="Proteomes" id="UP000287352"/>
    </source>
</evidence>
<dbReference type="SMART" id="SM00360">
    <property type="entry name" value="RRM"/>
    <property type="match status" value="1"/>
</dbReference>
<dbReference type="AlphaFoldDB" id="A0A401ZX42"/>
<dbReference type="SUPFAM" id="SSF54928">
    <property type="entry name" value="RNA-binding domain, RBD"/>
    <property type="match status" value="1"/>
</dbReference>
<feature type="domain" description="RRM" evidence="3">
    <location>
        <begin position="1"/>
        <end position="79"/>
    </location>
</feature>
<keyword evidence="1" id="KW-0694">RNA-binding</keyword>
<dbReference type="InterPro" id="IPR048289">
    <property type="entry name" value="RRM2_NsCP33-like"/>
</dbReference>
<evidence type="ECO:0000259" key="3">
    <source>
        <dbReference type="PROSITE" id="PS50102"/>
    </source>
</evidence>
<dbReference type="InterPro" id="IPR000504">
    <property type="entry name" value="RRM_dom"/>
</dbReference>
<organism evidence="4 5">
    <name type="scientific">Tengunoibacter tsumagoiensis</name>
    <dbReference type="NCBI Taxonomy" id="2014871"/>
    <lineage>
        <taxon>Bacteria</taxon>
        <taxon>Bacillati</taxon>
        <taxon>Chloroflexota</taxon>
        <taxon>Ktedonobacteria</taxon>
        <taxon>Ktedonobacterales</taxon>
        <taxon>Dictyobacteraceae</taxon>
        <taxon>Tengunoibacter</taxon>
    </lineage>
</organism>
<keyword evidence="5" id="KW-1185">Reference proteome</keyword>
<sequence length="114" mass="12227">MRLYVGGLPYQTTEQELISLFEQAGQVSSATVIMDRETGRSKGFGFVEMDNPQDAQYAMERLNGSTLGNRTITVNEARERPAGGGGGGNRGGGYQNGGGGRRYGGNRGGDRDRY</sequence>
<evidence type="ECO:0000313" key="4">
    <source>
        <dbReference type="EMBL" id="GCE11416.1"/>
    </source>
</evidence>
<dbReference type="Proteomes" id="UP000287352">
    <property type="component" value="Unassembled WGS sequence"/>
</dbReference>